<reference evidence="2 3" key="1">
    <citation type="submission" date="2019-07" db="EMBL/GenBank/DDBJ databases">
        <title>Genomic Encyclopedia of Archaeal and Bacterial Type Strains, Phase II (KMG-II): from individual species to whole genera.</title>
        <authorList>
            <person name="Goeker M."/>
        </authorList>
    </citation>
    <scope>NUCLEOTIDE SEQUENCE [LARGE SCALE GENOMIC DNA]</scope>
    <source>
        <strain evidence="2 3">ATCC BAA-1139</strain>
    </source>
</reference>
<organism evidence="2 3">
    <name type="scientific">Geobacter argillaceus</name>
    <dbReference type="NCBI Taxonomy" id="345631"/>
    <lineage>
        <taxon>Bacteria</taxon>
        <taxon>Pseudomonadati</taxon>
        <taxon>Thermodesulfobacteriota</taxon>
        <taxon>Desulfuromonadia</taxon>
        <taxon>Geobacterales</taxon>
        <taxon>Geobacteraceae</taxon>
        <taxon>Geobacter</taxon>
    </lineage>
</organism>
<proteinExistence type="predicted"/>
<dbReference type="AlphaFoldDB" id="A0A562VKK2"/>
<feature type="chain" id="PRO_5021743997" evidence="1">
    <location>
        <begin position="22"/>
        <end position="440"/>
    </location>
</feature>
<protein>
    <submittedName>
        <fullName evidence="2">Uncharacterized protein</fullName>
    </submittedName>
</protein>
<dbReference type="EMBL" id="VLLN01000016">
    <property type="protein sequence ID" value="TWJ18408.1"/>
    <property type="molecule type" value="Genomic_DNA"/>
</dbReference>
<sequence length="440" mass="48102">MKRLLLPLLPAIMLFPSPLLALDLGVNGTTIVRYEERSVPGFDKKTMVPATQYLGVDLGKAADGHLSFHMYGWGRVDGADQSTPRDSSDAALSYGYLDYQSPKGNADVKVGRQYLYEGGVVEQLDGISARSDLFQQYEGFALSAFAGKPVKTDRVDDHKGDLLAGGRLSYRVAGVTELGLFLTHENGAAAYQYDKSTNSATLVKDSREQAGFDVLYTMNRLVELNGRSLYNLSLKEFAEHSYVITVKPVAGLSLSGSYNQHQFKGYFASASNPFLFKPYDADEEASYGGSASYAVNTATELTADYTYYDRKTKGTSTRIGLGGRLSLLEGKLKTGIDYHRLTAAKGLNSYHEIRGFALYDPGSYYASLDAIAQRYDDPLPYLNTSKIAYEIIASSGYRLKPWLLLSGDLSAGANPQYGDQVKGLFRLTFAYTTTTGGVGR</sequence>
<dbReference type="SUPFAM" id="SSF56935">
    <property type="entry name" value="Porins"/>
    <property type="match status" value="1"/>
</dbReference>
<keyword evidence="1" id="KW-0732">Signal</keyword>
<name>A0A562VKK2_9BACT</name>
<gene>
    <name evidence="2" type="ORF">JN12_02630</name>
</gene>
<dbReference type="RefSeq" id="WP_145023474.1">
    <property type="nucleotide sequence ID" value="NZ_VLLN01000016.1"/>
</dbReference>
<comment type="caution">
    <text evidence="2">The sequence shown here is derived from an EMBL/GenBank/DDBJ whole genome shotgun (WGS) entry which is preliminary data.</text>
</comment>
<evidence type="ECO:0000256" key="1">
    <source>
        <dbReference type="SAM" id="SignalP"/>
    </source>
</evidence>
<keyword evidence="3" id="KW-1185">Reference proteome</keyword>
<evidence type="ECO:0000313" key="2">
    <source>
        <dbReference type="EMBL" id="TWJ18408.1"/>
    </source>
</evidence>
<dbReference type="Proteomes" id="UP000319449">
    <property type="component" value="Unassembled WGS sequence"/>
</dbReference>
<dbReference type="OrthoDB" id="5390943at2"/>
<feature type="signal peptide" evidence="1">
    <location>
        <begin position="1"/>
        <end position="21"/>
    </location>
</feature>
<evidence type="ECO:0000313" key="3">
    <source>
        <dbReference type="Proteomes" id="UP000319449"/>
    </source>
</evidence>
<accession>A0A562VKK2</accession>